<reference evidence="2" key="1">
    <citation type="submission" date="2022-03" db="EMBL/GenBank/DDBJ databases">
        <authorList>
            <person name="Legras J.-L."/>
            <person name="Devillers H."/>
            <person name="Grondin C."/>
        </authorList>
    </citation>
    <scope>NUCLEOTIDE SEQUENCE</scope>
    <source>
        <strain evidence="2">CLIB 1423</strain>
    </source>
</reference>
<dbReference type="EMBL" id="CAKXYY010000009">
    <property type="protein sequence ID" value="CAH2353153.1"/>
    <property type="molecule type" value="Genomic_DNA"/>
</dbReference>
<comment type="caution">
    <text evidence="2">The sequence shown here is derived from an EMBL/GenBank/DDBJ whole genome shotgun (WGS) entry which is preliminary data.</text>
</comment>
<sequence length="283" mass="31085">MVRNRTSPIWNLESKMSYGKILIISMLLISRAVSMSIGMANNCLEDINKRGLEDINVLQISTPFGDILTTETDDDALDYVEAMYLNGLSLDGVKIQANNTGYIIEDITVAADPSSDTTDLSGLYKRWSCSSAPLGTYFTQRQTVNKGYYLSNLTQASGCLYSSSVAIGGSVSWDTEVTQSIDKGFDGKTAHQNAKTSYGYTLKKKVSLHGKYECNVPEYEKGALFAQSTMYWADQKKQKCVRRYYGKHGCKCGDWSPKIHGVVPVSNVSPKIQCVIGSDSGCS</sequence>
<evidence type="ECO:0000256" key="1">
    <source>
        <dbReference type="SAM" id="Phobius"/>
    </source>
</evidence>
<dbReference type="AlphaFoldDB" id="A0A9P0VZ43"/>
<dbReference type="OrthoDB" id="4022698at2759"/>
<protein>
    <submittedName>
        <fullName evidence="2">Uncharacterized protein</fullName>
    </submittedName>
</protein>
<organism evidence="2 3">
    <name type="scientific">[Candida] railenensis</name>
    <dbReference type="NCBI Taxonomy" id="45579"/>
    <lineage>
        <taxon>Eukaryota</taxon>
        <taxon>Fungi</taxon>
        <taxon>Dikarya</taxon>
        <taxon>Ascomycota</taxon>
        <taxon>Saccharomycotina</taxon>
        <taxon>Pichiomycetes</taxon>
        <taxon>Debaryomycetaceae</taxon>
        <taxon>Kurtzmaniella</taxon>
    </lineage>
</organism>
<proteinExistence type="predicted"/>
<keyword evidence="1" id="KW-0472">Membrane</keyword>
<name>A0A9P0VZ43_9ASCO</name>
<keyword evidence="1" id="KW-1133">Transmembrane helix</keyword>
<gene>
    <name evidence="2" type="ORF">CLIB1423_09S03972</name>
</gene>
<evidence type="ECO:0000313" key="2">
    <source>
        <dbReference type="EMBL" id="CAH2353153.1"/>
    </source>
</evidence>
<keyword evidence="1" id="KW-0812">Transmembrane</keyword>
<evidence type="ECO:0000313" key="3">
    <source>
        <dbReference type="Proteomes" id="UP000837801"/>
    </source>
</evidence>
<dbReference type="Proteomes" id="UP000837801">
    <property type="component" value="Unassembled WGS sequence"/>
</dbReference>
<accession>A0A9P0VZ43</accession>
<feature type="transmembrane region" description="Helical" evidence="1">
    <location>
        <begin position="21"/>
        <end position="40"/>
    </location>
</feature>
<keyword evidence="3" id="KW-1185">Reference proteome</keyword>